<comment type="cofactor">
    <cofactor evidence="1 10">
        <name>pyridoxal 5'-phosphate</name>
        <dbReference type="ChEBI" id="CHEBI:597326"/>
    </cofactor>
</comment>
<keyword evidence="13" id="KW-1185">Reference proteome</keyword>
<organism evidence="12 13">
    <name type="scientific">Cohnella luojiensis</name>
    <dbReference type="NCBI Taxonomy" id="652876"/>
    <lineage>
        <taxon>Bacteria</taxon>
        <taxon>Bacillati</taxon>
        <taxon>Bacillota</taxon>
        <taxon>Bacilli</taxon>
        <taxon>Bacillales</taxon>
        <taxon>Paenibacillaceae</taxon>
        <taxon>Cohnella</taxon>
    </lineage>
</organism>
<reference evidence="12 13" key="1">
    <citation type="submission" date="2019-03" db="EMBL/GenBank/DDBJ databases">
        <title>Cohnella endophytica sp. nov., a novel endophytic bacterium isolated from bark of Sonneratia apetala.</title>
        <authorList>
            <person name="Tuo L."/>
        </authorList>
    </citation>
    <scope>NUCLEOTIDE SEQUENCE [LARGE SCALE GENOMIC DNA]</scope>
    <source>
        <strain evidence="12 13">CCTCC AB 208254</strain>
    </source>
</reference>
<dbReference type="PANTHER" id="PTHR11601:SF34">
    <property type="entry name" value="CYSTEINE DESULFURASE"/>
    <property type="match status" value="1"/>
</dbReference>
<dbReference type="GO" id="GO:0046872">
    <property type="term" value="F:metal ion binding"/>
    <property type="evidence" value="ECO:0007669"/>
    <property type="project" value="UniProtKB-KW"/>
</dbReference>
<dbReference type="Pfam" id="PF00266">
    <property type="entry name" value="Aminotran_5"/>
    <property type="match status" value="1"/>
</dbReference>
<comment type="caution">
    <text evidence="12">The sequence shown here is derived from an EMBL/GenBank/DDBJ whole genome shotgun (WGS) entry which is preliminary data.</text>
</comment>
<dbReference type="AlphaFoldDB" id="A0A4Y8M6H1"/>
<dbReference type="GO" id="GO:0031071">
    <property type="term" value="F:cysteine desulfurase activity"/>
    <property type="evidence" value="ECO:0007669"/>
    <property type="project" value="UniProtKB-EC"/>
</dbReference>
<sequence>MNSIYFDHAATTAMSPEALEAYIEAATAGPGNASSLHAHGRTAKERISLARDLFASLLQCEASEIIFTGSGTESDNSALYGAAYAQRKRGRNRIVTTAVEHHAVLNACRHLETQGFSLTVLPVDEYGRVELSDAMAAIDDTTAIVSVMAGNNETGTIQPIAEIGEWARKHKAVMHVDAVQAFGYLEINLKELPIDLLSLSAHKINGPQGVGLLYVRKGTPFQPTLYGGSQERNRRAGTENVPGIVAFAKAAELACGQLQRRRNHAEEVRGALLVKLQEELGPGQFVMNGHPDERLPHILNLSFAGISSESMLMNLDLAGVSASGGSACTSGSLKPSHVLSAMKISSERVSSAVRFSFGLGNTREEANKMAKITATISARLRNR</sequence>
<name>A0A4Y8M6H1_9BACL</name>
<dbReference type="InterPro" id="IPR016454">
    <property type="entry name" value="Cysteine_dSase"/>
</dbReference>
<keyword evidence="7" id="KW-0408">Iron</keyword>
<evidence type="ECO:0000256" key="7">
    <source>
        <dbReference type="ARBA" id="ARBA00023004"/>
    </source>
</evidence>
<comment type="catalytic activity">
    <reaction evidence="9">
        <text>(sulfur carrier)-H + L-cysteine = (sulfur carrier)-SH + L-alanine</text>
        <dbReference type="Rhea" id="RHEA:43892"/>
        <dbReference type="Rhea" id="RHEA-COMP:14737"/>
        <dbReference type="Rhea" id="RHEA-COMP:14739"/>
        <dbReference type="ChEBI" id="CHEBI:29917"/>
        <dbReference type="ChEBI" id="CHEBI:35235"/>
        <dbReference type="ChEBI" id="CHEBI:57972"/>
        <dbReference type="ChEBI" id="CHEBI:64428"/>
        <dbReference type="EC" id="2.8.1.7"/>
    </reaction>
</comment>
<feature type="domain" description="Aminotransferase class V" evidence="11">
    <location>
        <begin position="4"/>
        <end position="367"/>
    </location>
</feature>
<comment type="similarity">
    <text evidence="2">Belongs to the class-V pyridoxal-phosphate-dependent aminotransferase family. NifS/IscS subfamily.</text>
</comment>
<dbReference type="EC" id="2.8.1.7" evidence="3"/>
<keyword evidence="8" id="KW-0411">Iron-sulfur</keyword>
<keyword evidence="4" id="KW-0808">Transferase</keyword>
<protein>
    <recommendedName>
        <fullName evidence="3">cysteine desulfurase</fullName>
        <ecNumber evidence="3">2.8.1.7</ecNumber>
    </recommendedName>
</protein>
<dbReference type="FunFam" id="3.40.640.10:FF:000084">
    <property type="entry name" value="IscS-like cysteine desulfurase"/>
    <property type="match status" value="1"/>
</dbReference>
<dbReference type="Gene3D" id="3.90.1150.10">
    <property type="entry name" value="Aspartate Aminotransferase, domain 1"/>
    <property type="match status" value="1"/>
</dbReference>
<dbReference type="InterPro" id="IPR015424">
    <property type="entry name" value="PyrdxlP-dep_Trfase"/>
</dbReference>
<dbReference type="PANTHER" id="PTHR11601">
    <property type="entry name" value="CYSTEINE DESULFURYLASE FAMILY MEMBER"/>
    <property type="match status" value="1"/>
</dbReference>
<accession>A0A4Y8M6H1</accession>
<dbReference type="NCBIfam" id="NF002806">
    <property type="entry name" value="PRK02948.1"/>
    <property type="match status" value="1"/>
</dbReference>
<dbReference type="PIRSF" id="PIRSF005572">
    <property type="entry name" value="NifS"/>
    <property type="match status" value="1"/>
</dbReference>
<dbReference type="SUPFAM" id="SSF53383">
    <property type="entry name" value="PLP-dependent transferases"/>
    <property type="match status" value="1"/>
</dbReference>
<gene>
    <name evidence="12" type="ORF">E2980_00500</name>
</gene>
<dbReference type="InterPro" id="IPR000192">
    <property type="entry name" value="Aminotrans_V_dom"/>
</dbReference>
<evidence type="ECO:0000256" key="3">
    <source>
        <dbReference type="ARBA" id="ARBA00012239"/>
    </source>
</evidence>
<dbReference type="GO" id="GO:0051536">
    <property type="term" value="F:iron-sulfur cluster binding"/>
    <property type="evidence" value="ECO:0007669"/>
    <property type="project" value="UniProtKB-KW"/>
</dbReference>
<evidence type="ECO:0000256" key="8">
    <source>
        <dbReference type="ARBA" id="ARBA00023014"/>
    </source>
</evidence>
<dbReference type="Gene3D" id="1.10.260.50">
    <property type="match status" value="1"/>
</dbReference>
<evidence type="ECO:0000259" key="11">
    <source>
        <dbReference type="Pfam" id="PF00266"/>
    </source>
</evidence>
<dbReference type="OrthoDB" id="9808002at2"/>
<dbReference type="RefSeq" id="WP_135150168.1">
    <property type="nucleotide sequence ID" value="NZ_SOMN01000001.1"/>
</dbReference>
<evidence type="ECO:0000256" key="1">
    <source>
        <dbReference type="ARBA" id="ARBA00001933"/>
    </source>
</evidence>
<proteinExistence type="inferred from homology"/>
<keyword evidence="6" id="KW-0663">Pyridoxal phosphate</keyword>
<dbReference type="InterPro" id="IPR015421">
    <property type="entry name" value="PyrdxlP-dep_Trfase_major"/>
</dbReference>
<dbReference type="Proteomes" id="UP000297900">
    <property type="component" value="Unassembled WGS sequence"/>
</dbReference>
<evidence type="ECO:0000256" key="2">
    <source>
        <dbReference type="ARBA" id="ARBA00006490"/>
    </source>
</evidence>
<evidence type="ECO:0000256" key="9">
    <source>
        <dbReference type="ARBA" id="ARBA00050776"/>
    </source>
</evidence>
<dbReference type="InterPro" id="IPR020578">
    <property type="entry name" value="Aminotrans_V_PyrdxlP_BS"/>
</dbReference>
<dbReference type="EMBL" id="SOMN01000001">
    <property type="protein sequence ID" value="TFE31596.1"/>
    <property type="molecule type" value="Genomic_DNA"/>
</dbReference>
<evidence type="ECO:0000313" key="12">
    <source>
        <dbReference type="EMBL" id="TFE31596.1"/>
    </source>
</evidence>
<dbReference type="InterPro" id="IPR015422">
    <property type="entry name" value="PyrdxlP-dep_Trfase_small"/>
</dbReference>
<evidence type="ECO:0000256" key="6">
    <source>
        <dbReference type="ARBA" id="ARBA00022898"/>
    </source>
</evidence>
<evidence type="ECO:0000256" key="4">
    <source>
        <dbReference type="ARBA" id="ARBA00022679"/>
    </source>
</evidence>
<dbReference type="PROSITE" id="PS00595">
    <property type="entry name" value="AA_TRANSFER_CLASS_5"/>
    <property type="match status" value="1"/>
</dbReference>
<evidence type="ECO:0000256" key="10">
    <source>
        <dbReference type="RuleBase" id="RU004504"/>
    </source>
</evidence>
<dbReference type="Gene3D" id="3.40.640.10">
    <property type="entry name" value="Type I PLP-dependent aspartate aminotransferase-like (Major domain)"/>
    <property type="match status" value="1"/>
</dbReference>
<keyword evidence="5" id="KW-0479">Metal-binding</keyword>
<evidence type="ECO:0000256" key="5">
    <source>
        <dbReference type="ARBA" id="ARBA00022723"/>
    </source>
</evidence>
<evidence type="ECO:0000313" key="13">
    <source>
        <dbReference type="Proteomes" id="UP000297900"/>
    </source>
</evidence>